<keyword evidence="2" id="KW-0732">Signal</keyword>
<evidence type="ECO:0000313" key="3">
    <source>
        <dbReference type="EMBL" id="RZS91141.1"/>
    </source>
</evidence>
<dbReference type="SUPFAM" id="SSF53850">
    <property type="entry name" value="Periplasmic binding protein-like II"/>
    <property type="match status" value="1"/>
</dbReference>
<dbReference type="InterPro" id="IPR050490">
    <property type="entry name" value="Bact_solute-bd_prot1"/>
</dbReference>
<organism evidence="3 4">
    <name type="scientific">Motilibacter rhizosphaerae</name>
    <dbReference type="NCBI Taxonomy" id="598652"/>
    <lineage>
        <taxon>Bacteria</taxon>
        <taxon>Bacillati</taxon>
        <taxon>Actinomycetota</taxon>
        <taxon>Actinomycetes</taxon>
        <taxon>Motilibacterales</taxon>
        <taxon>Motilibacteraceae</taxon>
        <taxon>Motilibacter</taxon>
    </lineage>
</organism>
<dbReference type="EMBL" id="SGXD01000001">
    <property type="protein sequence ID" value="RZS91141.1"/>
    <property type="molecule type" value="Genomic_DNA"/>
</dbReference>
<dbReference type="PANTHER" id="PTHR43649">
    <property type="entry name" value="ARABINOSE-BINDING PROTEIN-RELATED"/>
    <property type="match status" value="1"/>
</dbReference>
<gene>
    <name evidence="3" type="ORF">EV189_0375</name>
</gene>
<feature type="chain" id="PRO_5038775328" evidence="2">
    <location>
        <begin position="25"/>
        <end position="452"/>
    </location>
</feature>
<protein>
    <submittedName>
        <fullName evidence="3">Carbohydrate ABC transporter substrate-binding protein (CUT1 family)</fullName>
    </submittedName>
</protein>
<dbReference type="Pfam" id="PF01547">
    <property type="entry name" value="SBP_bac_1"/>
    <property type="match status" value="1"/>
</dbReference>
<evidence type="ECO:0000256" key="2">
    <source>
        <dbReference type="SAM" id="SignalP"/>
    </source>
</evidence>
<dbReference type="OrthoDB" id="2509690at2"/>
<sequence>MKIQTRLRRRGAIAALAAVGTLLAGCGGSSGGSSSASTTTGTTSNSSGKTTKISFLVDNGDGTVAMAKAVTDAFHAAHPNITVDVQTRPGGGDGDNIVKTRLSTGDMADVFQYNNGSLLQPLKPAQTLVPVDAASWTSDLDKNFVDSTTVDGKLYGSPWGPAFGGGILYNIPVYKKLGLQIPQTWAQFMANSAKIKAAGIAPVIQTYGDTWTSQLIVLGDYHNVEATTPDWATKYSNGQIKYATDPAALRSFQHLEDLHKAGYFNKDYRSAKLNDGLKELATGTGAQYPMLGSVVAGIEQQVPGKINDVGFFPVPGDSAATNGLTIWPANGIYIPKTTKGDKLAAAKEFQAFFATKAACDALTKGQAPTGPYMSKQCTLPADVTQVTKDTTKYITEGKASTALEFKSPVKGPNLEKILIQVGSGIESAQKGAQDYDQDVRKQAQQLGLSWAS</sequence>
<dbReference type="AlphaFoldDB" id="A0A4Q7NV79"/>
<keyword evidence="4" id="KW-1185">Reference proteome</keyword>
<reference evidence="3 4" key="1">
    <citation type="submission" date="2019-02" db="EMBL/GenBank/DDBJ databases">
        <title>Genomic Encyclopedia of Type Strains, Phase IV (KMG-IV): sequencing the most valuable type-strain genomes for metagenomic binning, comparative biology and taxonomic classification.</title>
        <authorList>
            <person name="Goeker M."/>
        </authorList>
    </citation>
    <scope>NUCLEOTIDE SEQUENCE [LARGE SCALE GENOMIC DNA]</scope>
    <source>
        <strain evidence="3 4">DSM 45622</strain>
    </source>
</reference>
<dbReference type="Gene3D" id="3.40.190.10">
    <property type="entry name" value="Periplasmic binding protein-like II"/>
    <property type="match status" value="2"/>
</dbReference>
<comment type="caution">
    <text evidence="3">The sequence shown here is derived from an EMBL/GenBank/DDBJ whole genome shotgun (WGS) entry which is preliminary data.</text>
</comment>
<dbReference type="PROSITE" id="PS51257">
    <property type="entry name" value="PROKAR_LIPOPROTEIN"/>
    <property type="match status" value="1"/>
</dbReference>
<name>A0A4Q7NV79_9ACTN</name>
<proteinExistence type="predicted"/>
<feature type="signal peptide" evidence="2">
    <location>
        <begin position="1"/>
        <end position="24"/>
    </location>
</feature>
<feature type="region of interest" description="Disordered" evidence="1">
    <location>
        <begin position="29"/>
        <end position="52"/>
    </location>
</feature>
<evidence type="ECO:0000313" key="4">
    <source>
        <dbReference type="Proteomes" id="UP000293638"/>
    </source>
</evidence>
<dbReference type="Proteomes" id="UP000293638">
    <property type="component" value="Unassembled WGS sequence"/>
</dbReference>
<dbReference type="RefSeq" id="WP_130491247.1">
    <property type="nucleotide sequence ID" value="NZ_SGXD01000001.1"/>
</dbReference>
<evidence type="ECO:0000256" key="1">
    <source>
        <dbReference type="SAM" id="MobiDB-lite"/>
    </source>
</evidence>
<feature type="compositionally biased region" description="Low complexity" evidence="1">
    <location>
        <begin position="32"/>
        <end position="52"/>
    </location>
</feature>
<dbReference type="InterPro" id="IPR006059">
    <property type="entry name" value="SBP"/>
</dbReference>
<accession>A0A4Q7NV79</accession>